<proteinExistence type="predicted"/>
<feature type="transmembrane region" description="Helical" evidence="1">
    <location>
        <begin position="39"/>
        <end position="60"/>
    </location>
</feature>
<reference evidence="2" key="1">
    <citation type="submission" date="2021-01" db="EMBL/GenBank/DDBJ databases">
        <title>Whole genome shotgun sequence of Cellulomonas chitinilytica NBRC 110799.</title>
        <authorList>
            <person name="Komaki H."/>
            <person name="Tamura T."/>
        </authorList>
    </citation>
    <scope>NUCLEOTIDE SEQUENCE</scope>
    <source>
        <strain evidence="2">NBRC 110799</strain>
    </source>
</reference>
<dbReference type="Proteomes" id="UP000632740">
    <property type="component" value="Unassembled WGS sequence"/>
</dbReference>
<evidence type="ECO:0000313" key="2">
    <source>
        <dbReference type="EMBL" id="GIG20394.1"/>
    </source>
</evidence>
<protein>
    <recommendedName>
        <fullName evidence="4">DUF948 domain-containing protein</fullName>
    </recommendedName>
</protein>
<evidence type="ECO:0000313" key="3">
    <source>
        <dbReference type="Proteomes" id="UP000632740"/>
    </source>
</evidence>
<gene>
    <name evidence="2" type="ORF">Cch01nite_11180</name>
</gene>
<evidence type="ECO:0008006" key="4">
    <source>
        <dbReference type="Google" id="ProtNLM"/>
    </source>
</evidence>
<accession>A0A919U1R0</accession>
<dbReference type="InterPro" id="IPR009293">
    <property type="entry name" value="UPF0478"/>
</dbReference>
<comment type="caution">
    <text evidence="2">The sequence shown here is derived from an EMBL/GenBank/DDBJ whole genome shotgun (WGS) entry which is preliminary data.</text>
</comment>
<keyword evidence="1" id="KW-1133">Transmembrane helix</keyword>
<keyword evidence="3" id="KW-1185">Reference proteome</keyword>
<name>A0A919U1R0_9CELL</name>
<dbReference type="EMBL" id="BONK01000003">
    <property type="protein sequence ID" value="GIG20394.1"/>
    <property type="molecule type" value="Genomic_DNA"/>
</dbReference>
<dbReference type="Pfam" id="PF06103">
    <property type="entry name" value="DUF948"/>
    <property type="match status" value="1"/>
</dbReference>
<evidence type="ECO:0000256" key="1">
    <source>
        <dbReference type="SAM" id="Phobius"/>
    </source>
</evidence>
<organism evidence="2 3">
    <name type="scientific">Cellulomonas chitinilytica</name>
    <dbReference type="NCBI Taxonomy" id="398759"/>
    <lineage>
        <taxon>Bacteria</taxon>
        <taxon>Bacillati</taxon>
        <taxon>Actinomycetota</taxon>
        <taxon>Actinomycetes</taxon>
        <taxon>Micrococcales</taxon>
        <taxon>Cellulomonadaceae</taxon>
        <taxon>Cellulomonas</taxon>
    </lineage>
</organism>
<keyword evidence="1" id="KW-0472">Membrane</keyword>
<sequence length="154" mass="15744">MRQRSTGGVVRVRDAFVGRVSGGVVGTPDWRGGMSVGDVAGLIAAVAFVGLVGFLAVPLVKLGRTFDGATASLKELTDHTVPVLDETATLVASSNTQLENIDTVTTAAAQVSENVSALTSLFAATVGAPMIKVAAFSYGVRRALSGLTAPRRGK</sequence>
<dbReference type="AlphaFoldDB" id="A0A919U1R0"/>
<keyword evidence="1" id="KW-0812">Transmembrane</keyword>